<dbReference type="PIR" id="T19811">
    <property type="entry name" value="T19811"/>
</dbReference>
<keyword evidence="5 17" id="KW-1133">Transmembrane helix</keyword>
<comment type="catalytic activity">
    <reaction evidence="15">
        <text>13-(9Z-hexadecenoyloxy)-octadecanoate + H2O = 13-hydroxy-octadecanoate + (9Z)-hexadecenoate + H(+)</text>
        <dbReference type="Rhea" id="RHEA:52076"/>
        <dbReference type="ChEBI" id="CHEBI:15377"/>
        <dbReference type="ChEBI" id="CHEBI:15378"/>
        <dbReference type="ChEBI" id="CHEBI:32372"/>
        <dbReference type="ChEBI" id="CHEBI:136304"/>
        <dbReference type="ChEBI" id="CHEBI:136315"/>
    </reaction>
    <physiologicalReaction direction="left-to-right" evidence="15">
        <dbReference type="Rhea" id="RHEA:52077"/>
    </physiologicalReaction>
</comment>
<evidence type="ECO:0000256" key="13">
    <source>
        <dbReference type="ARBA" id="ARBA00049221"/>
    </source>
</evidence>
<evidence type="ECO:0000256" key="5">
    <source>
        <dbReference type="ARBA" id="ARBA00022989"/>
    </source>
</evidence>
<dbReference type="OMA" id="AFFPPWI"/>
<evidence type="ECO:0000256" key="7">
    <source>
        <dbReference type="ARBA" id="ARBA00047368"/>
    </source>
</evidence>
<dbReference type="OrthoDB" id="1898221at2759"/>
<dbReference type="AGR" id="WB:WBGene00007994"/>
<name>Q93354_CAEEL</name>
<reference evidence="18 19" key="1">
    <citation type="journal article" date="1998" name="Science">
        <title>Genome sequence of the nematode C. elegans: a platform for investigating biology.</title>
        <authorList>
            <consortium name="The C. elegans sequencing consortium"/>
            <person name="Sulson J.E."/>
            <person name="Waterston R."/>
        </authorList>
    </citation>
    <scope>NUCLEOTIDE SEQUENCE [LARGE SCALE GENOMIC DNA]</scope>
    <source>
        <strain evidence="18 19">Bristol N2</strain>
    </source>
</reference>
<dbReference type="PANTHER" id="PTHR10989:SF23">
    <property type="entry name" value="FAR-17A_AIG1-LIKE PROTEIN"/>
    <property type="match status" value="1"/>
</dbReference>
<feature type="transmembrane region" description="Helical" evidence="17">
    <location>
        <begin position="72"/>
        <end position="92"/>
    </location>
</feature>
<feature type="transmembrane region" description="Helical" evidence="17">
    <location>
        <begin position="112"/>
        <end position="131"/>
    </location>
</feature>
<comment type="catalytic activity">
    <reaction evidence="16">
        <text>12-(9Z-hexadecenoyloxy)-octadecanoate + H2O = 12-hydroxyoctadecanoate + (9Z)-hexadecenoate + H(+)</text>
        <dbReference type="Rhea" id="RHEA:52072"/>
        <dbReference type="ChEBI" id="CHEBI:15377"/>
        <dbReference type="ChEBI" id="CHEBI:15378"/>
        <dbReference type="ChEBI" id="CHEBI:32372"/>
        <dbReference type="ChEBI" id="CHEBI:84201"/>
        <dbReference type="ChEBI" id="CHEBI:136312"/>
    </reaction>
    <physiologicalReaction direction="left-to-right" evidence="16">
        <dbReference type="Rhea" id="RHEA:52073"/>
    </physiologicalReaction>
</comment>
<feature type="transmembrane region" description="Helical" evidence="17">
    <location>
        <begin position="34"/>
        <end position="60"/>
    </location>
</feature>
<dbReference type="Proteomes" id="UP000001940">
    <property type="component" value="Chromosome X"/>
</dbReference>
<dbReference type="RefSeq" id="NP_001024448.1">
    <property type="nucleotide sequence ID" value="NM_001029277.3"/>
</dbReference>
<feature type="transmembrane region" description="Helical" evidence="17">
    <location>
        <begin position="168"/>
        <end position="195"/>
    </location>
</feature>
<dbReference type="GO" id="GO:0016020">
    <property type="term" value="C:membrane"/>
    <property type="evidence" value="ECO:0007669"/>
    <property type="project" value="InterPro"/>
</dbReference>
<evidence type="ECO:0000313" key="19">
    <source>
        <dbReference type="Proteomes" id="UP000001940"/>
    </source>
</evidence>
<dbReference type="InterPro" id="IPR006838">
    <property type="entry name" value="ADTRP_AIG1"/>
</dbReference>
<dbReference type="UCSC" id="C37E2.2b">
    <property type="organism name" value="c. elegans"/>
</dbReference>
<evidence type="ECO:0000256" key="10">
    <source>
        <dbReference type="ARBA" id="ARBA00048680"/>
    </source>
</evidence>
<comment type="catalytic activity">
    <reaction evidence="12">
        <text>9-(9Z-octadecenoyloxy)-octadecanoate + H2O = 9-hydroxy-octadecanoate + (9Z)-octadecenoate + H(+)</text>
        <dbReference type="Rhea" id="RHEA:52048"/>
        <dbReference type="ChEBI" id="CHEBI:15377"/>
        <dbReference type="ChEBI" id="CHEBI:15378"/>
        <dbReference type="ChEBI" id="CHEBI:30823"/>
        <dbReference type="ChEBI" id="CHEBI:136282"/>
        <dbReference type="ChEBI" id="CHEBI:136286"/>
    </reaction>
    <physiologicalReaction direction="left-to-right" evidence="12">
        <dbReference type="Rhea" id="RHEA:52049"/>
    </physiologicalReaction>
</comment>
<dbReference type="GeneID" id="183292"/>
<evidence type="ECO:0000256" key="17">
    <source>
        <dbReference type="SAM" id="Phobius"/>
    </source>
</evidence>
<comment type="subcellular location">
    <subcellularLocation>
        <location evidence="2">Endomembrane system</location>
        <topology evidence="2">Multi-pass membrane protein</topology>
    </subcellularLocation>
</comment>
<evidence type="ECO:0000256" key="14">
    <source>
        <dbReference type="ARBA" id="ARBA00049296"/>
    </source>
</evidence>
<evidence type="ECO:0000256" key="8">
    <source>
        <dbReference type="ARBA" id="ARBA00047427"/>
    </source>
</evidence>
<comment type="catalytic activity">
    <reaction evidence="11">
        <text>12-(9Z-octadecenoyloxy)-octadecanoate + H2O = 12-hydroxyoctadecanoate + (9Z)-octadecenoate + H(+)</text>
        <dbReference type="Rhea" id="RHEA:52060"/>
        <dbReference type="ChEBI" id="CHEBI:15377"/>
        <dbReference type="ChEBI" id="CHEBI:15378"/>
        <dbReference type="ChEBI" id="CHEBI:30823"/>
        <dbReference type="ChEBI" id="CHEBI:84201"/>
        <dbReference type="ChEBI" id="CHEBI:136302"/>
    </reaction>
    <physiologicalReaction direction="left-to-right" evidence="11">
        <dbReference type="Rhea" id="RHEA:52061"/>
    </physiologicalReaction>
</comment>
<evidence type="ECO:0000256" key="6">
    <source>
        <dbReference type="ARBA" id="ARBA00023136"/>
    </source>
</evidence>
<protein>
    <submittedName>
        <fullName evidence="18">FAR-17a/AIG1-like protein</fullName>
    </submittedName>
</protein>
<evidence type="ECO:0000256" key="9">
    <source>
        <dbReference type="ARBA" id="ARBA00047863"/>
    </source>
</evidence>
<evidence type="ECO:0000256" key="11">
    <source>
        <dbReference type="ARBA" id="ARBA00048701"/>
    </source>
</evidence>
<comment type="catalytic activity">
    <reaction evidence="8">
        <text>13-octadecanoyloxy-octadecanoate + H2O = 13-hydroxy-octadecanoate + octadecanoate + H(+)</text>
        <dbReference type="Rhea" id="RHEA:52084"/>
        <dbReference type="ChEBI" id="CHEBI:15377"/>
        <dbReference type="ChEBI" id="CHEBI:15378"/>
        <dbReference type="ChEBI" id="CHEBI:25629"/>
        <dbReference type="ChEBI" id="CHEBI:136304"/>
        <dbReference type="ChEBI" id="CHEBI:136335"/>
    </reaction>
    <physiologicalReaction direction="left-to-right" evidence="8">
        <dbReference type="Rhea" id="RHEA:52085"/>
    </physiologicalReaction>
</comment>
<dbReference type="GO" id="GO:0012505">
    <property type="term" value="C:endomembrane system"/>
    <property type="evidence" value="ECO:0000318"/>
    <property type="project" value="GO_Central"/>
</dbReference>
<dbReference type="EMBL" id="BX284606">
    <property type="protein sequence ID" value="CAB02823.1"/>
    <property type="molecule type" value="Genomic_DNA"/>
</dbReference>
<dbReference type="FunCoup" id="Q93354">
    <property type="interactions" value="358"/>
</dbReference>
<dbReference type="DIP" id="DIP-24749N"/>
<evidence type="ECO:0000256" key="2">
    <source>
        <dbReference type="ARBA" id="ARBA00004127"/>
    </source>
</evidence>
<evidence type="ECO:0000256" key="15">
    <source>
        <dbReference type="ARBA" id="ARBA00049322"/>
    </source>
</evidence>
<comment type="catalytic activity">
    <reaction evidence="14">
        <text>13-(9Z-octadecenoyloxy)-octadecanoate + H2O = 13-hydroxy-octadecanoate + (9Z)-octadecenoate + H(+)</text>
        <dbReference type="Rhea" id="RHEA:52064"/>
        <dbReference type="ChEBI" id="CHEBI:15377"/>
        <dbReference type="ChEBI" id="CHEBI:15378"/>
        <dbReference type="ChEBI" id="CHEBI:30823"/>
        <dbReference type="ChEBI" id="CHEBI:136303"/>
        <dbReference type="ChEBI" id="CHEBI:136304"/>
    </reaction>
    <physiologicalReaction direction="left-to-right" evidence="14">
        <dbReference type="Rhea" id="RHEA:52065"/>
    </physiologicalReaction>
</comment>
<dbReference type="PaxDb" id="6239-C37E2.2a"/>
<organism evidence="18 19">
    <name type="scientific">Caenorhabditis elegans</name>
    <dbReference type="NCBI Taxonomy" id="6239"/>
    <lineage>
        <taxon>Eukaryota</taxon>
        <taxon>Metazoa</taxon>
        <taxon>Ecdysozoa</taxon>
        <taxon>Nematoda</taxon>
        <taxon>Chromadorea</taxon>
        <taxon>Rhabditida</taxon>
        <taxon>Rhabditina</taxon>
        <taxon>Rhabditomorpha</taxon>
        <taxon>Rhabditoidea</taxon>
        <taxon>Rhabditidae</taxon>
        <taxon>Peloderinae</taxon>
        <taxon>Caenorhabditis</taxon>
    </lineage>
</organism>
<dbReference type="eggNOG" id="KOG3989">
    <property type="taxonomic scope" value="Eukaryota"/>
</dbReference>
<comment type="catalytic activity">
    <reaction evidence="9">
        <text>9-hexadecanoyloxy-octadecanoate + H2O = 9-hydroxy-octadecanoate + hexadecanoate + H(+)</text>
        <dbReference type="Rhea" id="RHEA:52052"/>
        <dbReference type="ChEBI" id="CHEBI:7896"/>
        <dbReference type="ChEBI" id="CHEBI:15377"/>
        <dbReference type="ChEBI" id="CHEBI:15378"/>
        <dbReference type="ChEBI" id="CHEBI:83670"/>
        <dbReference type="ChEBI" id="CHEBI:136286"/>
    </reaction>
    <physiologicalReaction direction="left-to-right" evidence="9">
        <dbReference type="Rhea" id="RHEA:52053"/>
    </physiologicalReaction>
</comment>
<evidence type="ECO:0000256" key="4">
    <source>
        <dbReference type="ARBA" id="ARBA00022692"/>
    </source>
</evidence>
<evidence type="ECO:0000313" key="18">
    <source>
        <dbReference type="EMBL" id="CAB02823.1"/>
    </source>
</evidence>
<dbReference type="WormBase" id="C37E2.2a">
    <property type="protein sequence ID" value="CE08621"/>
    <property type="gene ID" value="WBGene00007994"/>
</dbReference>
<dbReference type="Bgee" id="WBGene00007994">
    <property type="expression patterns" value="Expressed in embryo and 3 other cell types or tissues"/>
</dbReference>
<keyword evidence="19" id="KW-1185">Reference proteome</keyword>
<comment type="similarity">
    <text evidence="3">Belongs to the AIG1 family.</text>
</comment>
<evidence type="ECO:0000313" key="20">
    <source>
        <dbReference type="WormBase" id="C37E2.2a"/>
    </source>
</evidence>
<comment type="catalytic activity">
    <reaction evidence="10">
        <text>12-octadecanoyloxy-octadecanoate + H2O = 12-hydroxyoctadecanoate + octadecanoate + H(+)</text>
        <dbReference type="Rhea" id="RHEA:52080"/>
        <dbReference type="ChEBI" id="CHEBI:15377"/>
        <dbReference type="ChEBI" id="CHEBI:15378"/>
        <dbReference type="ChEBI" id="CHEBI:25629"/>
        <dbReference type="ChEBI" id="CHEBI:84201"/>
        <dbReference type="ChEBI" id="CHEBI:136330"/>
    </reaction>
    <physiologicalReaction direction="left-to-right" evidence="10">
        <dbReference type="Rhea" id="RHEA:52081"/>
    </physiologicalReaction>
</comment>
<feature type="transmembrane region" description="Helical" evidence="17">
    <location>
        <begin position="143"/>
        <end position="162"/>
    </location>
</feature>
<keyword evidence="4 17" id="KW-0812">Transmembrane</keyword>
<evidence type="ECO:0000256" key="1">
    <source>
        <dbReference type="ARBA" id="ARBA00000923"/>
    </source>
</evidence>
<comment type="catalytic activity">
    <reaction evidence="7">
        <text>12-hexadecanoyloxy-octadecanoate + H2O = 12-hydroxyoctadecanoate + hexadecanoate + H(+)</text>
        <dbReference type="Rhea" id="RHEA:52056"/>
        <dbReference type="ChEBI" id="CHEBI:7896"/>
        <dbReference type="ChEBI" id="CHEBI:15377"/>
        <dbReference type="ChEBI" id="CHEBI:15378"/>
        <dbReference type="ChEBI" id="CHEBI:83677"/>
        <dbReference type="ChEBI" id="CHEBI:84201"/>
    </reaction>
    <physiologicalReaction direction="left-to-right" evidence="7">
        <dbReference type="Rhea" id="RHEA:52057"/>
    </physiologicalReaction>
</comment>
<proteinExistence type="inferred from homology"/>
<dbReference type="HOGENOM" id="CLU_1230904_0_0_1"/>
<evidence type="ECO:0000256" key="12">
    <source>
        <dbReference type="ARBA" id="ARBA00048800"/>
    </source>
</evidence>
<dbReference type="Pfam" id="PF04750">
    <property type="entry name" value="Far-17a_AIG1"/>
    <property type="match status" value="1"/>
</dbReference>
<evidence type="ECO:0000256" key="16">
    <source>
        <dbReference type="ARBA" id="ARBA00049428"/>
    </source>
</evidence>
<dbReference type="PhylomeDB" id="Q93354"/>
<feature type="transmembrane region" description="Helical" evidence="17">
    <location>
        <begin position="5"/>
        <end position="22"/>
    </location>
</feature>
<accession>Q93354</accession>
<dbReference type="PANTHER" id="PTHR10989">
    <property type="entry name" value="ANDROGEN-INDUCED PROTEIN 1-RELATED"/>
    <property type="match status" value="1"/>
</dbReference>
<keyword evidence="6 17" id="KW-0472">Membrane</keyword>
<evidence type="ECO:0000256" key="3">
    <source>
        <dbReference type="ARBA" id="ARBA00009300"/>
    </source>
</evidence>
<dbReference type="InParanoid" id="Q93354"/>
<comment type="catalytic activity">
    <reaction evidence="1">
        <text>9-(9Z-hexadecenoyloxy)-octadecanoate + H2O = (9Z)-hexadecenoate + 9-hydroxy-octadecanoate + H(+)</text>
        <dbReference type="Rhea" id="RHEA:52068"/>
        <dbReference type="ChEBI" id="CHEBI:15377"/>
        <dbReference type="ChEBI" id="CHEBI:15378"/>
        <dbReference type="ChEBI" id="CHEBI:32372"/>
        <dbReference type="ChEBI" id="CHEBI:136286"/>
        <dbReference type="ChEBI" id="CHEBI:136309"/>
    </reaction>
    <physiologicalReaction direction="left-to-right" evidence="1">
        <dbReference type="Rhea" id="RHEA:52069"/>
    </physiologicalReaction>
</comment>
<dbReference type="KEGG" id="cel:CELE_C37E2.2"/>
<dbReference type="AlphaFoldDB" id="Q93354"/>
<comment type="catalytic activity">
    <reaction evidence="13">
        <text>9-octadecanoyloxy-octadecanoate + H2O = 9-hydroxy-octadecanoate + octadecanoate + H(+)</text>
        <dbReference type="Rhea" id="RHEA:52096"/>
        <dbReference type="ChEBI" id="CHEBI:15377"/>
        <dbReference type="ChEBI" id="CHEBI:15378"/>
        <dbReference type="ChEBI" id="CHEBI:25629"/>
        <dbReference type="ChEBI" id="CHEBI:136286"/>
        <dbReference type="ChEBI" id="CHEBI:136373"/>
    </reaction>
    <physiologicalReaction direction="left-to-right" evidence="13">
        <dbReference type="Rhea" id="RHEA:52097"/>
    </physiologicalReaction>
</comment>
<gene>
    <name evidence="18 20" type="ORF">C37E2.2</name>
    <name evidence="18" type="ORF">CELE_C37E2.2</name>
</gene>
<dbReference type="CTD" id="183292"/>
<sequence>MASNVFLLFTMMSIIWLSALWFDINRQPRLGHHWYVYKLVMLTNLNFVLCVFYSVMILLGYKSEKLQKISDFMHFTSIFPVGMITCGLFWGLYAINPALVMPDWIAKLIPSWLNHITHTYPIIFIILDSYFHKRTPPKTIASLIFSAALVFVYFMIICYVRFFDGYWLYPILSLFAFEHFVISYIIGFLGFFMLIKAAVRLNKLFHQKDDIGSKLPSNMNKKKKF</sequence>